<name>A0AAV4Q032_9ARAC</name>
<feature type="compositionally biased region" description="Basic residues" evidence="1">
    <location>
        <begin position="20"/>
        <end position="33"/>
    </location>
</feature>
<gene>
    <name evidence="2" type="ORF">CDAR_194181</name>
</gene>
<comment type="caution">
    <text evidence="2">The sequence shown here is derived from an EMBL/GenBank/DDBJ whole genome shotgun (WGS) entry which is preliminary data.</text>
</comment>
<feature type="region of interest" description="Disordered" evidence="1">
    <location>
        <begin position="15"/>
        <end position="47"/>
    </location>
</feature>
<evidence type="ECO:0000256" key="1">
    <source>
        <dbReference type="SAM" id="MobiDB-lite"/>
    </source>
</evidence>
<feature type="compositionally biased region" description="Polar residues" evidence="1">
    <location>
        <begin position="36"/>
        <end position="47"/>
    </location>
</feature>
<sequence length="80" mass="8972">MAIKVLTGDCKINVPPKSRKESHRKPKAAHAHWHSPNETTNLRVSNGSLPSKATVVRQWSLAPCCFDVFEMCMAFDFGLF</sequence>
<accession>A0AAV4Q032</accession>
<proteinExistence type="predicted"/>
<protein>
    <submittedName>
        <fullName evidence="2">Uncharacterized protein</fullName>
    </submittedName>
</protein>
<dbReference type="EMBL" id="BPLQ01003719">
    <property type="protein sequence ID" value="GIY02677.1"/>
    <property type="molecule type" value="Genomic_DNA"/>
</dbReference>
<evidence type="ECO:0000313" key="2">
    <source>
        <dbReference type="EMBL" id="GIY02677.1"/>
    </source>
</evidence>
<dbReference type="AlphaFoldDB" id="A0AAV4Q032"/>
<evidence type="ECO:0000313" key="3">
    <source>
        <dbReference type="Proteomes" id="UP001054837"/>
    </source>
</evidence>
<reference evidence="2 3" key="1">
    <citation type="submission" date="2021-06" db="EMBL/GenBank/DDBJ databases">
        <title>Caerostris darwini draft genome.</title>
        <authorList>
            <person name="Kono N."/>
            <person name="Arakawa K."/>
        </authorList>
    </citation>
    <scope>NUCLEOTIDE SEQUENCE [LARGE SCALE GENOMIC DNA]</scope>
</reference>
<keyword evidence="3" id="KW-1185">Reference proteome</keyword>
<organism evidence="2 3">
    <name type="scientific">Caerostris darwini</name>
    <dbReference type="NCBI Taxonomy" id="1538125"/>
    <lineage>
        <taxon>Eukaryota</taxon>
        <taxon>Metazoa</taxon>
        <taxon>Ecdysozoa</taxon>
        <taxon>Arthropoda</taxon>
        <taxon>Chelicerata</taxon>
        <taxon>Arachnida</taxon>
        <taxon>Araneae</taxon>
        <taxon>Araneomorphae</taxon>
        <taxon>Entelegynae</taxon>
        <taxon>Araneoidea</taxon>
        <taxon>Araneidae</taxon>
        <taxon>Caerostris</taxon>
    </lineage>
</organism>
<dbReference type="Proteomes" id="UP001054837">
    <property type="component" value="Unassembled WGS sequence"/>
</dbReference>